<dbReference type="Pfam" id="PF02878">
    <property type="entry name" value="PGM_PMM_I"/>
    <property type="match status" value="1"/>
</dbReference>
<keyword evidence="4" id="KW-0479">Metal-binding</keyword>
<dbReference type="RefSeq" id="WP_092052929.1">
    <property type="nucleotide sequence ID" value="NZ_FOQD01000014.1"/>
</dbReference>
<dbReference type="OrthoDB" id="208365at2"/>
<evidence type="ECO:0000256" key="3">
    <source>
        <dbReference type="ARBA" id="ARBA00022553"/>
    </source>
</evidence>
<dbReference type="GO" id="GO:0046872">
    <property type="term" value="F:metal ion binding"/>
    <property type="evidence" value="ECO:0007669"/>
    <property type="project" value="UniProtKB-KW"/>
</dbReference>
<dbReference type="Gene3D" id="3.40.120.10">
    <property type="entry name" value="Alpha-D-Glucose-1,6-Bisphosphate, subunit A, domain 3"/>
    <property type="match status" value="1"/>
</dbReference>
<comment type="cofactor">
    <cofactor evidence="1">
        <name>Mg(2+)</name>
        <dbReference type="ChEBI" id="CHEBI:18420"/>
    </cofactor>
</comment>
<dbReference type="PANTHER" id="PTHR43771:SF1">
    <property type="entry name" value="PHOSPHOMANNOMUTASE"/>
    <property type="match status" value="1"/>
</dbReference>
<keyword evidence="9" id="KW-1185">Reference proteome</keyword>
<evidence type="ECO:0000256" key="2">
    <source>
        <dbReference type="ARBA" id="ARBA00010231"/>
    </source>
</evidence>
<dbReference type="SUPFAM" id="SSF53738">
    <property type="entry name" value="Phosphoglucomutase, first 3 domains"/>
    <property type="match status" value="1"/>
</dbReference>
<protein>
    <submittedName>
        <fullName evidence="8">Phosphomannomutase</fullName>
    </submittedName>
</protein>
<dbReference type="GO" id="GO:0016868">
    <property type="term" value="F:intramolecular phosphotransferase activity"/>
    <property type="evidence" value="ECO:0007669"/>
    <property type="project" value="InterPro"/>
</dbReference>
<proteinExistence type="inferred from homology"/>
<accession>A0A1I3MPX3</accession>
<evidence type="ECO:0000256" key="4">
    <source>
        <dbReference type="ARBA" id="ARBA00022723"/>
    </source>
</evidence>
<evidence type="ECO:0000256" key="6">
    <source>
        <dbReference type="ARBA" id="ARBA00023235"/>
    </source>
</evidence>
<dbReference type="PANTHER" id="PTHR43771">
    <property type="entry name" value="PHOSPHOMANNOMUTASE"/>
    <property type="match status" value="1"/>
</dbReference>
<keyword evidence="6" id="KW-0413">Isomerase</keyword>
<dbReference type="STRING" id="1576369.SAMN05421753_11472"/>
<comment type="similarity">
    <text evidence="2">Belongs to the phosphohexose mutase family.</text>
</comment>
<evidence type="ECO:0000259" key="7">
    <source>
        <dbReference type="Pfam" id="PF02878"/>
    </source>
</evidence>
<gene>
    <name evidence="8" type="ORF">SAMN05421753_11472</name>
</gene>
<evidence type="ECO:0000256" key="1">
    <source>
        <dbReference type="ARBA" id="ARBA00001946"/>
    </source>
</evidence>
<feature type="domain" description="Alpha-D-phosphohexomutase alpha/beta/alpha" evidence="7">
    <location>
        <begin position="77"/>
        <end position="181"/>
    </location>
</feature>
<keyword evidence="3" id="KW-0597">Phosphoprotein</keyword>
<evidence type="ECO:0000313" key="8">
    <source>
        <dbReference type="EMBL" id="SFI99037.1"/>
    </source>
</evidence>
<sequence length="424" mass="46983">MNDRGELTVLDSLPEQFHCPGERHPVSRSIHLARLAAGHAACRQCERRGEAGNLPKIVTTRLRTDARRSTLDIASSSEIRGIYINELTRERMAGLVQQVLDIVDEERRFDSDGSPRSVGALQVVVGFDGRPSSPDLSVGVVNVLRQWTVDAIDVGQVSRPAFDFAVQRFRPHIGIYVTGGTHGAAWTGLDLLDAQCLPWQGIDKLGRFEQDPTLRAARVGRTPGRYLPMEINTEYQAAIALQFHGMRPLRLGVVCQDVGIRNTLRSLLEGTPCDVHLLQTGAAGTERSSKPLPDIVCERHLDLGVVIATDGRACQLYDETGVELGSEDLQRLLLTPLRQDDRERAAISKLPNVQMGERELRQRQLEFGLPVVADDAGRCWFLNETPACDAIQTLARTLEVLSLSERPASGYRLQPKAMHREKRS</sequence>
<name>A0A1I3MPX3_9PLAN</name>
<reference evidence="9" key="1">
    <citation type="submission" date="2016-10" db="EMBL/GenBank/DDBJ databases">
        <authorList>
            <person name="Varghese N."/>
            <person name="Submissions S."/>
        </authorList>
    </citation>
    <scope>NUCLEOTIDE SEQUENCE [LARGE SCALE GENOMIC DNA]</scope>
    <source>
        <strain evidence="9">DSM 26348</strain>
    </source>
</reference>
<dbReference type="GO" id="GO:0005975">
    <property type="term" value="P:carbohydrate metabolic process"/>
    <property type="evidence" value="ECO:0007669"/>
    <property type="project" value="InterPro"/>
</dbReference>
<keyword evidence="5" id="KW-0460">Magnesium</keyword>
<dbReference type="InterPro" id="IPR016055">
    <property type="entry name" value="A-D-PHexomutase_a/b/a-I/II/III"/>
</dbReference>
<evidence type="ECO:0000256" key="5">
    <source>
        <dbReference type="ARBA" id="ARBA00022842"/>
    </source>
</evidence>
<dbReference type="AlphaFoldDB" id="A0A1I3MPX3"/>
<organism evidence="8 9">
    <name type="scientific">Planctomicrobium piriforme</name>
    <dbReference type="NCBI Taxonomy" id="1576369"/>
    <lineage>
        <taxon>Bacteria</taxon>
        <taxon>Pseudomonadati</taxon>
        <taxon>Planctomycetota</taxon>
        <taxon>Planctomycetia</taxon>
        <taxon>Planctomycetales</taxon>
        <taxon>Planctomycetaceae</taxon>
        <taxon>Planctomicrobium</taxon>
    </lineage>
</organism>
<dbReference type="Proteomes" id="UP000199518">
    <property type="component" value="Unassembled WGS sequence"/>
</dbReference>
<evidence type="ECO:0000313" key="9">
    <source>
        <dbReference type="Proteomes" id="UP000199518"/>
    </source>
</evidence>
<dbReference type="InterPro" id="IPR005844">
    <property type="entry name" value="A-D-PHexomutase_a/b/a-I"/>
</dbReference>
<dbReference type="EMBL" id="FOQD01000014">
    <property type="protein sequence ID" value="SFI99037.1"/>
    <property type="molecule type" value="Genomic_DNA"/>
</dbReference>